<name>A0A917H3Y5_9MICC</name>
<dbReference type="InterPro" id="IPR016163">
    <property type="entry name" value="Ald_DH_C"/>
</dbReference>
<proteinExistence type="inferred from homology"/>
<gene>
    <name evidence="6" type="ORF">GCM10011374_33720</name>
</gene>
<evidence type="ECO:0000313" key="6">
    <source>
        <dbReference type="EMBL" id="GGG66807.1"/>
    </source>
</evidence>
<dbReference type="SUPFAM" id="SSF53720">
    <property type="entry name" value="ALDH-like"/>
    <property type="match status" value="1"/>
</dbReference>
<dbReference type="AlphaFoldDB" id="A0A917H3Y5"/>
<feature type="domain" description="Aldehyde dehydrogenase" evidence="5">
    <location>
        <begin position="40"/>
        <end position="488"/>
    </location>
</feature>
<feature type="active site" evidence="3">
    <location>
        <position position="261"/>
    </location>
</feature>
<dbReference type="RefSeq" id="WP_188539339.1">
    <property type="nucleotide sequence ID" value="NZ_BMEQ01000025.1"/>
</dbReference>
<dbReference type="FunFam" id="3.40.605.10:FF:000007">
    <property type="entry name" value="NAD/NADP-dependent betaine aldehyde dehydrogenase"/>
    <property type="match status" value="1"/>
</dbReference>
<dbReference type="PROSITE" id="PS00687">
    <property type="entry name" value="ALDEHYDE_DEHYDR_GLU"/>
    <property type="match status" value="1"/>
</dbReference>
<reference evidence="6" key="2">
    <citation type="submission" date="2020-09" db="EMBL/GenBank/DDBJ databases">
        <authorList>
            <person name="Sun Q."/>
            <person name="Zhou Y."/>
        </authorList>
    </citation>
    <scope>NUCLEOTIDE SEQUENCE</scope>
    <source>
        <strain evidence="6">CGMCC 1.12187</strain>
    </source>
</reference>
<reference evidence="6" key="1">
    <citation type="journal article" date="2014" name="Int. J. Syst. Evol. Microbiol.">
        <title>Complete genome sequence of Corynebacterium casei LMG S-19264T (=DSM 44701T), isolated from a smear-ripened cheese.</title>
        <authorList>
            <consortium name="US DOE Joint Genome Institute (JGI-PGF)"/>
            <person name="Walter F."/>
            <person name="Albersmeier A."/>
            <person name="Kalinowski J."/>
            <person name="Ruckert C."/>
        </authorList>
    </citation>
    <scope>NUCLEOTIDE SEQUENCE</scope>
    <source>
        <strain evidence="6">CGMCC 1.12187</strain>
    </source>
</reference>
<keyword evidence="7" id="KW-1185">Reference proteome</keyword>
<evidence type="ECO:0000256" key="2">
    <source>
        <dbReference type="ARBA" id="ARBA00023002"/>
    </source>
</evidence>
<dbReference type="Proteomes" id="UP000638848">
    <property type="component" value="Unassembled WGS sequence"/>
</dbReference>
<sequence>MTPTTTTATAADTTSATTPEIGHLIAGRTTTGGTFRDHRDPGRLSEVVARIAVGTPADVDRAVQAAHEAYLSWRAVAPAERASRLLEAAEVLAGSAEELAPLLAREHGGVLWEARTDFALGAGVLQHTASLTEQFFTPVEHDDEQSFIRVEKVPRGVVAAIVPWNMPIVLTMMKLAPALATGNTLVLKPSPFASAALTTALRRMAEVLPAGVINVVHGEGDVGEALTTHPLVRKIGFTGGTGTARHVMAAAAGSIKNITLELGGNDPAIVLDDADIEATLDRMLAGVFTRSGQICFAVKRIYVPRSMHDAFVDALCARVGEYVVGHGLSEGVSFGPLATQDQYEKVRRLIGTTRASGADVVELGRLAEGLDAGDGYYVLPHVVRDAQHGAEICSCEQFGPIIPVIAYDDEEQVIGWANDSEYGLGSSVWTADPARGLAVASRIEAGSTFVNTHSFESLDLRMPFGGIKQSGIGREFGEAGMAEYVEEHAVRLLK</sequence>
<dbReference type="InterPro" id="IPR015590">
    <property type="entry name" value="Aldehyde_DH_dom"/>
</dbReference>
<evidence type="ECO:0000313" key="7">
    <source>
        <dbReference type="Proteomes" id="UP000638848"/>
    </source>
</evidence>
<keyword evidence="2 4" id="KW-0560">Oxidoreductase</keyword>
<evidence type="ECO:0000256" key="4">
    <source>
        <dbReference type="RuleBase" id="RU003345"/>
    </source>
</evidence>
<evidence type="ECO:0000259" key="5">
    <source>
        <dbReference type="Pfam" id="PF00171"/>
    </source>
</evidence>
<dbReference type="GO" id="GO:0016620">
    <property type="term" value="F:oxidoreductase activity, acting on the aldehyde or oxo group of donors, NAD or NADP as acceptor"/>
    <property type="evidence" value="ECO:0007669"/>
    <property type="project" value="InterPro"/>
</dbReference>
<dbReference type="PANTHER" id="PTHR11699">
    <property type="entry name" value="ALDEHYDE DEHYDROGENASE-RELATED"/>
    <property type="match status" value="1"/>
</dbReference>
<evidence type="ECO:0000256" key="3">
    <source>
        <dbReference type="PROSITE-ProRule" id="PRU10007"/>
    </source>
</evidence>
<dbReference type="EMBL" id="BMEQ01000025">
    <property type="protein sequence ID" value="GGG66807.1"/>
    <property type="molecule type" value="Genomic_DNA"/>
</dbReference>
<protein>
    <submittedName>
        <fullName evidence="6">Aldehyde dehydrogenase</fullName>
    </submittedName>
</protein>
<comment type="similarity">
    <text evidence="1 4">Belongs to the aldehyde dehydrogenase family.</text>
</comment>
<comment type="caution">
    <text evidence="6">The sequence shown here is derived from an EMBL/GenBank/DDBJ whole genome shotgun (WGS) entry which is preliminary data.</text>
</comment>
<evidence type="ECO:0000256" key="1">
    <source>
        <dbReference type="ARBA" id="ARBA00009986"/>
    </source>
</evidence>
<dbReference type="InterPro" id="IPR016161">
    <property type="entry name" value="Ald_DH/histidinol_DH"/>
</dbReference>
<accession>A0A917H3Y5</accession>
<organism evidence="6 7">
    <name type="scientific">Kocuria dechangensis</name>
    <dbReference type="NCBI Taxonomy" id="1176249"/>
    <lineage>
        <taxon>Bacteria</taxon>
        <taxon>Bacillati</taxon>
        <taxon>Actinomycetota</taxon>
        <taxon>Actinomycetes</taxon>
        <taxon>Micrococcales</taxon>
        <taxon>Micrococcaceae</taxon>
        <taxon>Kocuria</taxon>
    </lineage>
</organism>
<dbReference type="InterPro" id="IPR029510">
    <property type="entry name" value="Ald_DH_CS_GLU"/>
</dbReference>
<dbReference type="Gene3D" id="3.40.605.10">
    <property type="entry name" value="Aldehyde Dehydrogenase, Chain A, domain 1"/>
    <property type="match status" value="1"/>
</dbReference>
<dbReference type="Pfam" id="PF00171">
    <property type="entry name" value="Aldedh"/>
    <property type="match status" value="1"/>
</dbReference>
<dbReference type="InterPro" id="IPR016162">
    <property type="entry name" value="Ald_DH_N"/>
</dbReference>
<dbReference type="Gene3D" id="3.40.309.10">
    <property type="entry name" value="Aldehyde Dehydrogenase, Chain A, domain 2"/>
    <property type="match status" value="1"/>
</dbReference>